<gene>
    <name evidence="2" type="ORF">ABR189_07730</name>
</gene>
<feature type="domain" description="DUF4377" evidence="1">
    <location>
        <begin position="155"/>
        <end position="235"/>
    </location>
</feature>
<proteinExistence type="predicted"/>
<dbReference type="InterPro" id="IPR025485">
    <property type="entry name" value="DUF4377"/>
</dbReference>
<name>A0ABV2T3R3_9BACT</name>
<dbReference type="Pfam" id="PF14302">
    <property type="entry name" value="DUF4377"/>
    <property type="match status" value="1"/>
</dbReference>
<dbReference type="Proteomes" id="UP001549749">
    <property type="component" value="Unassembled WGS sequence"/>
</dbReference>
<comment type="caution">
    <text evidence="2">The sequence shown here is derived from an EMBL/GenBank/DDBJ whole genome shotgun (WGS) entry which is preliminary data.</text>
</comment>
<dbReference type="EMBL" id="JBEXAC010000001">
    <property type="protein sequence ID" value="MET6997255.1"/>
    <property type="molecule type" value="Genomic_DNA"/>
</dbReference>
<protein>
    <submittedName>
        <fullName evidence="2">DUF4377 domain-containing protein</fullName>
    </submittedName>
</protein>
<accession>A0ABV2T3R3</accession>
<evidence type="ECO:0000313" key="2">
    <source>
        <dbReference type="EMBL" id="MET6997255.1"/>
    </source>
</evidence>
<sequence length="237" mass="25875">MTHTFLYAAGISLVVLSACQGGQKPTTETQQDSIASTSPPVENEDSYYAAALPAASSPGRTIELSVKANGDAEMVTDYNNFSPEIVQMGSWVQQPEDRILLSLVTVGSGISKKDTLVFKKEGTTLVYEGTDMGTAGLKLTKAEKPAPKEKELTMWVNKKKGTCNTGAGAPQECYLIAYGKTAPTKESEWENFSSEITGFDYKPGKIYQLKVLRKPRQHPPQDVSMYTYELKEVISAK</sequence>
<reference evidence="2 3" key="1">
    <citation type="submission" date="2024-06" db="EMBL/GenBank/DDBJ databases">
        <title>Chitinophaga defluvii sp. nov., isolated from municipal sewage.</title>
        <authorList>
            <person name="Zhang L."/>
        </authorList>
    </citation>
    <scope>NUCLEOTIDE SEQUENCE [LARGE SCALE GENOMIC DNA]</scope>
    <source>
        <strain evidence="2 3">H8</strain>
    </source>
</reference>
<dbReference type="RefSeq" id="WP_354659894.1">
    <property type="nucleotide sequence ID" value="NZ_JBEXAC010000001.1"/>
</dbReference>
<evidence type="ECO:0000259" key="1">
    <source>
        <dbReference type="Pfam" id="PF14302"/>
    </source>
</evidence>
<organism evidence="2 3">
    <name type="scientific">Chitinophaga defluvii</name>
    <dbReference type="NCBI Taxonomy" id="3163343"/>
    <lineage>
        <taxon>Bacteria</taxon>
        <taxon>Pseudomonadati</taxon>
        <taxon>Bacteroidota</taxon>
        <taxon>Chitinophagia</taxon>
        <taxon>Chitinophagales</taxon>
        <taxon>Chitinophagaceae</taxon>
        <taxon>Chitinophaga</taxon>
    </lineage>
</organism>
<evidence type="ECO:0000313" key="3">
    <source>
        <dbReference type="Proteomes" id="UP001549749"/>
    </source>
</evidence>
<keyword evidence="3" id="KW-1185">Reference proteome</keyword>